<evidence type="ECO:0000313" key="3">
    <source>
        <dbReference type="Proteomes" id="UP000265520"/>
    </source>
</evidence>
<accession>A0A392T843</accession>
<name>A0A392T843_9FABA</name>
<keyword evidence="3" id="KW-1185">Reference proteome</keyword>
<feature type="compositionally biased region" description="Low complexity" evidence="1">
    <location>
        <begin position="1"/>
        <end position="14"/>
    </location>
</feature>
<evidence type="ECO:0000256" key="1">
    <source>
        <dbReference type="SAM" id="MobiDB-lite"/>
    </source>
</evidence>
<comment type="caution">
    <text evidence="2">The sequence shown here is derived from an EMBL/GenBank/DDBJ whole genome shotgun (WGS) entry which is preliminary data.</text>
</comment>
<proteinExistence type="predicted"/>
<evidence type="ECO:0000313" key="2">
    <source>
        <dbReference type="EMBL" id="MCI56684.1"/>
    </source>
</evidence>
<protein>
    <submittedName>
        <fullName evidence="2">Uncharacterized protein</fullName>
    </submittedName>
</protein>
<dbReference type="AlphaFoldDB" id="A0A392T843"/>
<feature type="region of interest" description="Disordered" evidence="1">
    <location>
        <begin position="1"/>
        <end position="33"/>
    </location>
</feature>
<organism evidence="2 3">
    <name type="scientific">Trifolium medium</name>
    <dbReference type="NCBI Taxonomy" id="97028"/>
    <lineage>
        <taxon>Eukaryota</taxon>
        <taxon>Viridiplantae</taxon>
        <taxon>Streptophyta</taxon>
        <taxon>Embryophyta</taxon>
        <taxon>Tracheophyta</taxon>
        <taxon>Spermatophyta</taxon>
        <taxon>Magnoliopsida</taxon>
        <taxon>eudicotyledons</taxon>
        <taxon>Gunneridae</taxon>
        <taxon>Pentapetalae</taxon>
        <taxon>rosids</taxon>
        <taxon>fabids</taxon>
        <taxon>Fabales</taxon>
        <taxon>Fabaceae</taxon>
        <taxon>Papilionoideae</taxon>
        <taxon>50 kb inversion clade</taxon>
        <taxon>NPAAA clade</taxon>
        <taxon>Hologalegina</taxon>
        <taxon>IRL clade</taxon>
        <taxon>Trifolieae</taxon>
        <taxon>Trifolium</taxon>
    </lineage>
</organism>
<sequence length="33" mass="3375">SDLAAGIAAGNSAAEDPDCKRSHSPPTKSFFLL</sequence>
<dbReference type="EMBL" id="LXQA010516137">
    <property type="protein sequence ID" value="MCI56684.1"/>
    <property type="molecule type" value="Genomic_DNA"/>
</dbReference>
<dbReference type="Proteomes" id="UP000265520">
    <property type="component" value="Unassembled WGS sequence"/>
</dbReference>
<feature type="non-terminal residue" evidence="2">
    <location>
        <position position="1"/>
    </location>
</feature>
<reference evidence="2 3" key="1">
    <citation type="journal article" date="2018" name="Front. Plant Sci.">
        <title>Red Clover (Trifolium pratense) and Zigzag Clover (T. medium) - A Picture of Genomic Similarities and Differences.</title>
        <authorList>
            <person name="Dluhosova J."/>
            <person name="Istvanek J."/>
            <person name="Nedelnik J."/>
            <person name="Repkova J."/>
        </authorList>
    </citation>
    <scope>NUCLEOTIDE SEQUENCE [LARGE SCALE GENOMIC DNA]</scope>
    <source>
        <strain evidence="3">cv. 10/8</strain>
        <tissue evidence="2">Leaf</tissue>
    </source>
</reference>